<dbReference type="InterPro" id="IPR046335">
    <property type="entry name" value="LacI/GalR-like_sensor"/>
</dbReference>
<dbReference type="OrthoDB" id="252678at2"/>
<dbReference type="Pfam" id="PF00356">
    <property type="entry name" value="LacI"/>
    <property type="match status" value="1"/>
</dbReference>
<dbReference type="GO" id="GO:0003700">
    <property type="term" value="F:DNA-binding transcription factor activity"/>
    <property type="evidence" value="ECO:0007669"/>
    <property type="project" value="TreeGrafter"/>
</dbReference>
<keyword evidence="2" id="KW-0238">DNA-binding</keyword>
<evidence type="ECO:0000256" key="3">
    <source>
        <dbReference type="ARBA" id="ARBA00023163"/>
    </source>
</evidence>
<evidence type="ECO:0000256" key="1">
    <source>
        <dbReference type="ARBA" id="ARBA00023015"/>
    </source>
</evidence>
<keyword evidence="1" id="KW-0805">Transcription regulation</keyword>
<evidence type="ECO:0000259" key="4">
    <source>
        <dbReference type="PROSITE" id="PS50932"/>
    </source>
</evidence>
<name>A0A4Y3N7G9_PAEAU</name>
<dbReference type="CDD" id="cd01392">
    <property type="entry name" value="HTH_LacI"/>
    <property type="match status" value="1"/>
</dbReference>
<dbReference type="RefSeq" id="WP_141281292.1">
    <property type="nucleotide sequence ID" value="NZ_BAAAWK010000001.1"/>
</dbReference>
<dbReference type="AlphaFoldDB" id="A0A4Y3N7G9"/>
<dbReference type="SMART" id="SM00354">
    <property type="entry name" value="HTH_LACI"/>
    <property type="match status" value="1"/>
</dbReference>
<keyword evidence="6" id="KW-1185">Reference proteome</keyword>
<dbReference type="PROSITE" id="PS50932">
    <property type="entry name" value="HTH_LACI_2"/>
    <property type="match status" value="1"/>
</dbReference>
<dbReference type="Gene3D" id="1.10.260.40">
    <property type="entry name" value="lambda repressor-like DNA-binding domains"/>
    <property type="match status" value="1"/>
</dbReference>
<gene>
    <name evidence="5" type="primary">lacI_3</name>
    <name evidence="5" type="ORF">AAU01_04650</name>
</gene>
<dbReference type="SUPFAM" id="SSF47413">
    <property type="entry name" value="lambda repressor-like DNA-binding domains"/>
    <property type="match status" value="1"/>
</dbReference>
<sequence length="340" mass="36405">MPTSKDVAQAAGVAQSTVSYVLSGKRPISEKTRKKVEDAIQQLTYQPNAGARALASRKTRVIGLVIPFIPELHMASIMEFVSVIANTARLYDHDILLVTEDEGAPGLKRVVGQQICDGLILMQVEGDDERLPVVRSLNVPVVLIGIPHDPSGLVCIDADFEMAGEQCVQDLAAAGHRVISVIGWQPEVVERHVNYVERFTSGTNKAGLDAGVKVLHLPGGTDRDVIAESVDKALAETDGVPAFIAPDGTVQDVLRRVLNSRGLTPGLDVSVIGSASPTLAELQPIPLSTIDLRSAEVSRRAVKIICDLLEAENQGPHESLELVPTVITHRSSTLRPPRGS</sequence>
<dbReference type="EMBL" id="BJMD01000002">
    <property type="protein sequence ID" value="GEB17710.1"/>
    <property type="molecule type" value="Genomic_DNA"/>
</dbReference>
<dbReference type="Proteomes" id="UP000317715">
    <property type="component" value="Unassembled WGS sequence"/>
</dbReference>
<feature type="domain" description="HTH lacI-type" evidence="4">
    <location>
        <begin position="2"/>
        <end position="56"/>
    </location>
</feature>
<dbReference type="InterPro" id="IPR010982">
    <property type="entry name" value="Lambda_DNA-bd_dom_sf"/>
</dbReference>
<evidence type="ECO:0000313" key="5">
    <source>
        <dbReference type="EMBL" id="GEB17710.1"/>
    </source>
</evidence>
<comment type="caution">
    <text evidence="5">The sequence shown here is derived from an EMBL/GenBank/DDBJ whole genome shotgun (WGS) entry which is preliminary data.</text>
</comment>
<protein>
    <submittedName>
        <fullName evidence="5">LacI family transcriptional regulator</fullName>
    </submittedName>
</protein>
<reference evidence="5 6" key="1">
    <citation type="submission" date="2019-06" db="EMBL/GenBank/DDBJ databases">
        <title>Whole genome shotgun sequence of Paenarthrobacter aurescens NBRC 12136.</title>
        <authorList>
            <person name="Hosoyama A."/>
            <person name="Uohara A."/>
            <person name="Ohji S."/>
            <person name="Ichikawa N."/>
        </authorList>
    </citation>
    <scope>NUCLEOTIDE SEQUENCE [LARGE SCALE GENOMIC DNA]</scope>
    <source>
        <strain evidence="5 6">NBRC 12136</strain>
    </source>
</reference>
<keyword evidence="3" id="KW-0804">Transcription</keyword>
<proteinExistence type="predicted"/>
<dbReference type="InterPro" id="IPR028082">
    <property type="entry name" value="Peripla_BP_I"/>
</dbReference>
<dbReference type="GeneID" id="97302072"/>
<evidence type="ECO:0000256" key="2">
    <source>
        <dbReference type="ARBA" id="ARBA00023125"/>
    </source>
</evidence>
<dbReference type="Pfam" id="PF13377">
    <property type="entry name" value="Peripla_BP_3"/>
    <property type="match status" value="1"/>
</dbReference>
<dbReference type="SUPFAM" id="SSF53822">
    <property type="entry name" value="Periplasmic binding protein-like I"/>
    <property type="match status" value="1"/>
</dbReference>
<dbReference type="PANTHER" id="PTHR30146">
    <property type="entry name" value="LACI-RELATED TRANSCRIPTIONAL REPRESSOR"/>
    <property type="match status" value="1"/>
</dbReference>
<dbReference type="PANTHER" id="PTHR30146:SF153">
    <property type="entry name" value="LACTOSE OPERON REPRESSOR"/>
    <property type="match status" value="1"/>
</dbReference>
<organism evidence="5 6">
    <name type="scientific">Paenarthrobacter aurescens</name>
    <name type="common">Arthrobacter aurescens</name>
    <dbReference type="NCBI Taxonomy" id="43663"/>
    <lineage>
        <taxon>Bacteria</taxon>
        <taxon>Bacillati</taxon>
        <taxon>Actinomycetota</taxon>
        <taxon>Actinomycetes</taxon>
        <taxon>Micrococcales</taxon>
        <taxon>Micrococcaceae</taxon>
        <taxon>Paenarthrobacter</taxon>
    </lineage>
</organism>
<dbReference type="InterPro" id="IPR000843">
    <property type="entry name" value="HTH_LacI"/>
</dbReference>
<dbReference type="Gene3D" id="3.40.50.2300">
    <property type="match status" value="2"/>
</dbReference>
<evidence type="ECO:0000313" key="6">
    <source>
        <dbReference type="Proteomes" id="UP000317715"/>
    </source>
</evidence>
<dbReference type="GO" id="GO:0000976">
    <property type="term" value="F:transcription cis-regulatory region binding"/>
    <property type="evidence" value="ECO:0007669"/>
    <property type="project" value="TreeGrafter"/>
</dbReference>
<accession>A0A4Y3N7G9</accession>